<dbReference type="AlphaFoldDB" id="I1PY79"/>
<evidence type="ECO:0000256" key="1">
    <source>
        <dbReference type="SAM" id="MobiDB-lite"/>
    </source>
</evidence>
<proteinExistence type="predicted"/>
<feature type="region of interest" description="Disordered" evidence="1">
    <location>
        <begin position="31"/>
        <end position="91"/>
    </location>
</feature>
<evidence type="ECO:0008006" key="4">
    <source>
        <dbReference type="Google" id="ProtNLM"/>
    </source>
</evidence>
<organism evidence="2 3">
    <name type="scientific">Oryza glaberrima</name>
    <name type="common">African rice</name>
    <dbReference type="NCBI Taxonomy" id="4538"/>
    <lineage>
        <taxon>Eukaryota</taxon>
        <taxon>Viridiplantae</taxon>
        <taxon>Streptophyta</taxon>
        <taxon>Embryophyta</taxon>
        <taxon>Tracheophyta</taxon>
        <taxon>Spermatophyta</taxon>
        <taxon>Magnoliopsida</taxon>
        <taxon>Liliopsida</taxon>
        <taxon>Poales</taxon>
        <taxon>Poaceae</taxon>
        <taxon>BOP clade</taxon>
        <taxon>Oryzoideae</taxon>
        <taxon>Oryzeae</taxon>
        <taxon>Oryzinae</taxon>
        <taxon>Oryza</taxon>
    </lineage>
</organism>
<sequence length="91" mass="9838">MAGTEGRTAQETERTKLGRWWIVQVLHAESAPPSSSFRLTPLGTGIGDERRQQGRGTMGTCGNEEFVQTPEEKRAAAAAIGGGGRRRPDEK</sequence>
<keyword evidence="3" id="KW-1185">Reference proteome</keyword>
<protein>
    <recommendedName>
        <fullName evidence="4">DUF834 domain-containing protein</fullName>
    </recommendedName>
</protein>
<dbReference type="Proteomes" id="UP000007306">
    <property type="component" value="Chromosome 5"/>
</dbReference>
<evidence type="ECO:0000313" key="3">
    <source>
        <dbReference type="Proteomes" id="UP000007306"/>
    </source>
</evidence>
<dbReference type="EnsemblPlants" id="ORGLA05G0232700.1">
    <property type="protein sequence ID" value="ORGLA05G0232700.1"/>
    <property type="gene ID" value="ORGLA05G0232700"/>
</dbReference>
<evidence type="ECO:0000313" key="2">
    <source>
        <dbReference type="EnsemblPlants" id="ORGLA05G0232700.1"/>
    </source>
</evidence>
<name>I1PY79_ORYGL</name>
<reference evidence="2 3" key="2">
    <citation type="submission" date="2018-04" db="EMBL/GenBank/DDBJ databases">
        <title>OglaRS2 (Oryza glaberrima Reference Sequence Version 2).</title>
        <authorList>
            <person name="Zhang J."/>
            <person name="Kudrna D."/>
            <person name="Lee S."/>
            <person name="Talag J."/>
            <person name="Rajasekar S."/>
            <person name="Wing R.A."/>
        </authorList>
    </citation>
    <scope>NUCLEOTIDE SEQUENCE [LARGE SCALE GENOMIC DNA]</scope>
    <source>
        <strain evidence="2 3">cv. IRGC 96717</strain>
    </source>
</reference>
<dbReference type="OMA" id="ASGGCDW"/>
<reference evidence="2" key="1">
    <citation type="submission" date="2015-06" db="UniProtKB">
        <authorList>
            <consortium name="EnsemblPlants"/>
        </authorList>
    </citation>
    <scope>IDENTIFICATION</scope>
</reference>
<dbReference type="HOGENOM" id="CLU_2458348_0_0_1"/>
<dbReference type="Gramene" id="ORGLA05G0232700.1">
    <property type="protein sequence ID" value="ORGLA05G0232700.1"/>
    <property type="gene ID" value="ORGLA05G0232700"/>
</dbReference>
<accession>I1PY79</accession>